<gene>
    <name evidence="7" type="ORF">RIF25_10365</name>
</gene>
<keyword evidence="3 6" id="KW-0812">Transmembrane</keyword>
<keyword evidence="5 6" id="KW-0472">Membrane</keyword>
<protein>
    <submittedName>
        <fullName evidence="7">Branched-chain amino acid ABC transporter permease</fullName>
    </submittedName>
</protein>
<dbReference type="InterPro" id="IPR043428">
    <property type="entry name" value="LivM-like"/>
</dbReference>
<keyword evidence="8" id="KW-1185">Reference proteome</keyword>
<evidence type="ECO:0000313" key="7">
    <source>
        <dbReference type="EMBL" id="MDS3861209.1"/>
    </source>
</evidence>
<feature type="transmembrane region" description="Helical" evidence="6">
    <location>
        <begin position="58"/>
        <end position="79"/>
    </location>
</feature>
<feature type="transmembrane region" description="Helical" evidence="6">
    <location>
        <begin position="171"/>
        <end position="192"/>
    </location>
</feature>
<evidence type="ECO:0000256" key="6">
    <source>
        <dbReference type="SAM" id="Phobius"/>
    </source>
</evidence>
<reference evidence="8" key="1">
    <citation type="submission" date="2023-07" db="EMBL/GenBank/DDBJ databases">
        <authorList>
            <person name="Luz R."/>
            <person name="Cordeiro R."/>
            <person name="Fonseca A."/>
            <person name="Goncalves V."/>
        </authorList>
    </citation>
    <scope>NUCLEOTIDE SEQUENCE [LARGE SCALE GENOMIC DNA]</scope>
    <source>
        <strain evidence="8">BACA0444</strain>
    </source>
</reference>
<dbReference type="AlphaFoldDB" id="A0AAE4JYP9"/>
<feature type="transmembrane region" description="Helical" evidence="6">
    <location>
        <begin position="204"/>
        <end position="225"/>
    </location>
</feature>
<dbReference type="Proteomes" id="UP001268256">
    <property type="component" value="Unassembled WGS sequence"/>
</dbReference>
<feature type="transmembrane region" description="Helical" evidence="6">
    <location>
        <begin position="394"/>
        <end position="414"/>
    </location>
</feature>
<feature type="transmembrane region" description="Helical" evidence="6">
    <location>
        <begin position="237"/>
        <end position="259"/>
    </location>
</feature>
<evidence type="ECO:0000256" key="5">
    <source>
        <dbReference type="ARBA" id="ARBA00023136"/>
    </source>
</evidence>
<evidence type="ECO:0000256" key="1">
    <source>
        <dbReference type="ARBA" id="ARBA00004651"/>
    </source>
</evidence>
<dbReference type="RefSeq" id="WP_322878459.1">
    <property type="nucleotide sequence ID" value="NZ_JAVMIP010000010.1"/>
</dbReference>
<feature type="transmembrane region" description="Helical" evidence="6">
    <location>
        <begin position="86"/>
        <end position="103"/>
    </location>
</feature>
<keyword evidence="2" id="KW-1003">Cell membrane</keyword>
<evidence type="ECO:0000256" key="3">
    <source>
        <dbReference type="ARBA" id="ARBA00022692"/>
    </source>
</evidence>
<dbReference type="EMBL" id="JAVMIP010000010">
    <property type="protein sequence ID" value="MDS3861209.1"/>
    <property type="molecule type" value="Genomic_DNA"/>
</dbReference>
<dbReference type="InterPro" id="IPR001851">
    <property type="entry name" value="ABC_transp_permease"/>
</dbReference>
<dbReference type="CDD" id="cd06581">
    <property type="entry name" value="TM_PBP1_LivM_like"/>
    <property type="match status" value="1"/>
</dbReference>
<evidence type="ECO:0000313" key="8">
    <source>
        <dbReference type="Proteomes" id="UP001268256"/>
    </source>
</evidence>
<sequence length="430" mass="47731">MVGYLVSLGIFTATFALFSLGLSLHWGFTGLINFGHVGFLAVGAYTTVLLSLANVPLVLAVLAGMLLSALLGVIMGFSTLRLREDYLAIVTIGTAEIIRLIALNEEWLTRGARGVYGYPLPLEGWEPQRFWVVGMILVLTGITSLGGWRWWQWLGGMIDLPLRVNQPRRGAGILGAYLLTLVGLEWSVWSLIDQLLAGRGVQVLWLLIALLCWAVGVGLLSLRYVNPRHWRSLRREWLWLWGVNTLVAGLVGMLYRAFVTGLWEFTYKAVLLWLLLVVLGIVFWQLETWVRSPWGRVLKAIREDEEVAKALGKNVFSYKLQSLMLGGAIAGLAGSFYAWQLTFINPDGFISLLTFQAWTIVVLGGAGSNVGVLIGATLFWAYSTLTRFLPLDGGQLDALRVMIIGLLLIILMMWRPQGILGKKEELTLGR</sequence>
<comment type="caution">
    <text evidence="7">The sequence shown here is derived from an EMBL/GenBank/DDBJ whole genome shotgun (WGS) entry which is preliminary data.</text>
</comment>
<name>A0AAE4JYP9_9CYAN</name>
<dbReference type="GO" id="GO:0015658">
    <property type="term" value="F:branched-chain amino acid transmembrane transporter activity"/>
    <property type="evidence" value="ECO:0007669"/>
    <property type="project" value="InterPro"/>
</dbReference>
<evidence type="ECO:0000256" key="2">
    <source>
        <dbReference type="ARBA" id="ARBA00022475"/>
    </source>
</evidence>
<feature type="transmembrane region" description="Helical" evidence="6">
    <location>
        <begin position="31"/>
        <end position="52"/>
    </location>
</feature>
<feature type="transmembrane region" description="Helical" evidence="6">
    <location>
        <begin position="355"/>
        <end position="382"/>
    </location>
</feature>
<dbReference type="GO" id="GO:0005886">
    <property type="term" value="C:plasma membrane"/>
    <property type="evidence" value="ECO:0007669"/>
    <property type="project" value="UniProtKB-SubCell"/>
</dbReference>
<dbReference type="PANTHER" id="PTHR30482">
    <property type="entry name" value="HIGH-AFFINITY BRANCHED-CHAIN AMINO ACID TRANSPORT SYSTEM PERMEASE"/>
    <property type="match status" value="1"/>
</dbReference>
<dbReference type="Pfam" id="PF02653">
    <property type="entry name" value="BPD_transp_2"/>
    <property type="match status" value="2"/>
</dbReference>
<feature type="transmembrane region" description="Helical" evidence="6">
    <location>
        <begin position="323"/>
        <end position="343"/>
    </location>
</feature>
<comment type="subcellular location">
    <subcellularLocation>
        <location evidence="1">Cell membrane</location>
        <topology evidence="1">Multi-pass membrane protein</topology>
    </subcellularLocation>
</comment>
<keyword evidence="4 6" id="KW-1133">Transmembrane helix</keyword>
<feature type="transmembrane region" description="Helical" evidence="6">
    <location>
        <begin position="6"/>
        <end position="24"/>
    </location>
</feature>
<accession>A0AAE4JYP9</accession>
<evidence type="ECO:0000256" key="4">
    <source>
        <dbReference type="ARBA" id="ARBA00022989"/>
    </source>
</evidence>
<proteinExistence type="predicted"/>
<dbReference type="PANTHER" id="PTHR30482:SF10">
    <property type="entry name" value="HIGH-AFFINITY BRANCHED-CHAIN AMINO ACID TRANSPORT PROTEIN BRAE"/>
    <property type="match status" value="1"/>
</dbReference>
<organism evidence="7 8">
    <name type="scientific">Pseudocalidococcus azoricus BACA0444</name>
    <dbReference type="NCBI Taxonomy" id="2918990"/>
    <lineage>
        <taxon>Bacteria</taxon>
        <taxon>Bacillati</taxon>
        <taxon>Cyanobacteriota</taxon>
        <taxon>Cyanophyceae</taxon>
        <taxon>Acaryochloridales</taxon>
        <taxon>Thermosynechococcaceae</taxon>
        <taxon>Pseudocalidococcus</taxon>
        <taxon>Pseudocalidococcus azoricus</taxon>
    </lineage>
</organism>
<feature type="transmembrane region" description="Helical" evidence="6">
    <location>
        <begin position="130"/>
        <end position="151"/>
    </location>
</feature>
<feature type="transmembrane region" description="Helical" evidence="6">
    <location>
        <begin position="265"/>
        <end position="286"/>
    </location>
</feature>